<evidence type="ECO:0000313" key="3">
    <source>
        <dbReference type="Proteomes" id="UP000190306"/>
    </source>
</evidence>
<name>A0AAE7CNP1_STRAT</name>
<dbReference type="Proteomes" id="UP000502504">
    <property type="component" value="Chromosome"/>
</dbReference>
<sequence length="286" mass="31211">MPDLWMPGATRLDIGDHQPTDGGPAKALAHITWDRNATAAKPLDLVPYETLVAYFGKNPTGRAVAPHLLWDPFTGRVTQFVPANSRSKSLADAPGGTRTNRAGSVVIQIEALFFPHCRVGTAVYPRLVDTPCKGWPELHAWVKSWGVPDAWPNGRPENCTRNTTHWATKPGWYPHAAVPENNHNDPLSWPAFPTEPVVEAPKPKYEPFPGAGFFRAGRRSPIIAAMHKRLIAVGCNKYKSQANADTWGSGDVASYAAWQRKLRYTGTAADGIPGPTSWAALKVPNV</sequence>
<accession>A0AAE7CNP1</accession>
<evidence type="ECO:0000313" key="2">
    <source>
        <dbReference type="EMBL" id="QIT47662.1"/>
    </source>
</evidence>
<dbReference type="Proteomes" id="UP000190306">
    <property type="component" value="Chromosome"/>
</dbReference>
<reference evidence="1 3" key="1">
    <citation type="submission" date="2015-07" db="EMBL/GenBank/DDBJ databases">
        <title>Draft Genome Sequence of Streptomyces antibioticus, IMRU 3720 reveals insights in the evolution of actinomycin biosynthetic gene clusters in Streptomyces.</title>
        <authorList>
            <person name="Crnovcic I."/>
            <person name="Ruckert C."/>
            <person name="Kalinowksi J."/>
            <person name="Keller U."/>
        </authorList>
    </citation>
    <scope>NUCLEOTIDE SEQUENCE [LARGE SCALE GENOMIC DNA]</scope>
    <source>
        <strain evidence="1 3">DSM 41481</strain>
    </source>
</reference>
<evidence type="ECO:0000313" key="4">
    <source>
        <dbReference type="Proteomes" id="UP000502504"/>
    </source>
</evidence>
<dbReference type="RefSeq" id="WP_078636016.1">
    <property type="nucleotide sequence ID" value="NZ_CM007717.1"/>
</dbReference>
<organism evidence="2 4">
    <name type="scientific">Streptomyces antibioticus</name>
    <dbReference type="NCBI Taxonomy" id="1890"/>
    <lineage>
        <taxon>Bacteria</taxon>
        <taxon>Bacillati</taxon>
        <taxon>Actinomycetota</taxon>
        <taxon>Actinomycetes</taxon>
        <taxon>Kitasatosporales</taxon>
        <taxon>Streptomycetaceae</taxon>
        <taxon>Streptomyces</taxon>
    </lineage>
</organism>
<proteinExistence type="predicted"/>
<dbReference type="NCBIfam" id="NF038080">
    <property type="entry name" value="PG_bind_siph"/>
    <property type="match status" value="1"/>
</dbReference>
<keyword evidence="3" id="KW-1185">Reference proteome</keyword>
<dbReference type="EMBL" id="LHQL01000014">
    <property type="protein sequence ID" value="OOQ47339.1"/>
    <property type="molecule type" value="Genomic_DNA"/>
</dbReference>
<evidence type="ECO:0000313" key="1">
    <source>
        <dbReference type="EMBL" id="OOQ47339.1"/>
    </source>
</evidence>
<dbReference type="EMBL" id="CP050692">
    <property type="protein sequence ID" value="QIT47662.1"/>
    <property type="molecule type" value="Genomic_DNA"/>
</dbReference>
<reference evidence="2 4" key="2">
    <citation type="submission" date="2020-03" db="EMBL/GenBank/DDBJ databases">
        <title>Is there a link between lipid content and antibiotic production in Streptomyces?</title>
        <authorList>
            <person name="David M."/>
            <person name="Lejeune C."/>
            <person name="Abreu S."/>
            <person name="Thibessard A."/>
            <person name="Leblond P."/>
            <person name="Chaminade P."/>
            <person name="Virolle M.-J."/>
        </authorList>
    </citation>
    <scope>NUCLEOTIDE SEQUENCE [LARGE SCALE GENOMIC DNA]</scope>
    <source>
        <strain evidence="2 4">DSM 41481</strain>
    </source>
</reference>
<dbReference type="AlphaFoldDB" id="A0AAE7CNP1"/>
<gene>
    <name evidence="1" type="ORF">AFM16_31870</name>
    <name evidence="2" type="ORF">HCX60_32425</name>
</gene>
<dbReference type="InterPro" id="IPR047763">
    <property type="entry name" value="PG_bind_dom_phiBT1-type"/>
</dbReference>
<protein>
    <submittedName>
        <fullName evidence="2">Endolysin</fullName>
    </submittedName>
</protein>